<accession>A0A1H8VCB7</accession>
<dbReference type="AlphaFoldDB" id="A0A1H8VCB7"/>
<name>A0A1H8VCB7_9EURY</name>
<dbReference type="OrthoDB" id="350175at2157"/>
<dbReference type="SUPFAM" id="SSF54593">
    <property type="entry name" value="Glyoxalase/Bleomycin resistance protein/Dihydroxybiphenyl dioxygenase"/>
    <property type="match status" value="1"/>
</dbReference>
<proteinExistence type="predicted"/>
<dbReference type="Proteomes" id="UP000199126">
    <property type="component" value="Unassembled WGS sequence"/>
</dbReference>
<organism evidence="2 3">
    <name type="scientific">Halogranum amylolyticum</name>
    <dbReference type="NCBI Taxonomy" id="660520"/>
    <lineage>
        <taxon>Archaea</taxon>
        <taxon>Methanobacteriati</taxon>
        <taxon>Methanobacteriota</taxon>
        <taxon>Stenosarchaea group</taxon>
        <taxon>Halobacteria</taxon>
        <taxon>Halobacteriales</taxon>
        <taxon>Haloferacaceae</taxon>
    </lineage>
</organism>
<reference evidence="3" key="1">
    <citation type="submission" date="2016-10" db="EMBL/GenBank/DDBJ databases">
        <authorList>
            <person name="Varghese N."/>
            <person name="Submissions S."/>
        </authorList>
    </citation>
    <scope>NUCLEOTIDE SEQUENCE [LARGE SCALE GENOMIC DNA]</scope>
    <source>
        <strain evidence="3">CGMCC 1.10121</strain>
    </source>
</reference>
<keyword evidence="3" id="KW-1185">Reference proteome</keyword>
<dbReference type="EMBL" id="FODV01000015">
    <property type="protein sequence ID" value="SEP12951.1"/>
    <property type="molecule type" value="Genomic_DNA"/>
</dbReference>
<dbReference type="Gene3D" id="3.10.180.10">
    <property type="entry name" value="2,3-Dihydroxybiphenyl 1,2-Dioxygenase, domain 1"/>
    <property type="match status" value="1"/>
</dbReference>
<gene>
    <name evidence="2" type="ORF">SAMN04487948_11581</name>
</gene>
<dbReference type="PROSITE" id="PS51819">
    <property type="entry name" value="VOC"/>
    <property type="match status" value="1"/>
</dbReference>
<evidence type="ECO:0000313" key="2">
    <source>
        <dbReference type="EMBL" id="SEP12951.1"/>
    </source>
</evidence>
<sequence>MHVNGVHHLVLLVDDVPDGESYYKELFDLGILFREAAFDGERGTVPDDVSWNEALQKGVTPYMSFLGRDGFYLAVAGASGQQGTGRLDHIALAVDERAFDTITERADALGCNVEENAPHHRVFLDRYDVEWELNAKPRPPGQAFDELNL</sequence>
<feature type="domain" description="VOC" evidence="1">
    <location>
        <begin position="5"/>
        <end position="149"/>
    </location>
</feature>
<dbReference type="RefSeq" id="WP_089827057.1">
    <property type="nucleotide sequence ID" value="NZ_FODV01000015.1"/>
</dbReference>
<evidence type="ECO:0000313" key="3">
    <source>
        <dbReference type="Proteomes" id="UP000199126"/>
    </source>
</evidence>
<dbReference type="InterPro" id="IPR037523">
    <property type="entry name" value="VOC_core"/>
</dbReference>
<protein>
    <recommendedName>
        <fullName evidence="1">VOC domain-containing protein</fullName>
    </recommendedName>
</protein>
<evidence type="ECO:0000259" key="1">
    <source>
        <dbReference type="PROSITE" id="PS51819"/>
    </source>
</evidence>
<dbReference type="InterPro" id="IPR029068">
    <property type="entry name" value="Glyas_Bleomycin-R_OHBP_Dase"/>
</dbReference>